<protein>
    <submittedName>
        <fullName evidence="3">Predicted exporter</fullName>
    </submittedName>
</protein>
<sequence length="820" mass="88345">MIRFVSNAYIYLAQRKWLLLLVMGGMMLCCVLSLSSMKLEERISYLLPDDKSVLSNDLDLIQSAPLQHRILITLHAVNDDLVGAPLAKLTDQLTRTMQSSFFTKVACKPDSLNPNFFIGLRDLVPSLFSNGVQNAVSQAITADNIAKALTSQKHTLGTMEGVLKASTIAADPLNLHRTALQKIASLAYMKNLRILHGVYMTEDGKHSLIMATTPVMTTDSRASVALEQELERISNTLPKGVTWTVLGAQRYTAANALTIKNDIKTTSVIACIALLGIVVCFLRTKQVFFLLLLPLLSYCAGAAAVAIGWKPASAMTFGFGPILVGMTIDFGLHLYYVLGSNTAPKRDLLQKASVPIVISGLTTIAAFALLMFSPVPGLRQLSVFITIGLLTAVVLTLFILPHVISGHTGHIASKPLPQFSHNHRAAVLTVTAVVFILGCVGSSQLHFQDHIRAMGVRPAALLQAEKDIRNIWGIKGEEALLFASGTSIDEIVRNTSDSIALLSPEDKKSVVSLTPLLPSRQRQQENWQHWRKFWEAHPSVASTVQAKGVALGFSKHAFTPFYDFIHASPQAVTVGSLRNLGIGSLLDSLLVERSVSPQTEIDVEGTSGLPMAATSTVGYSNFSGVLDTSNFYTLISYLPDTHTINSVFTPEIEKKYDVRLISGSRLGKELASVLTGTFVRFIAYAFAIIVVIILLVHRVVKQCICALLPACFGLLMMGGVLGLLNKPLSIFSVAGALLVLGHGVDYGVYATHAIKKNSLGTSQAIFVSGLTSLAGFGSLLFADHPALFDMGLSVFSGLLAAMPCALLVLPALFSKDTISS</sequence>
<dbReference type="InterPro" id="IPR050545">
    <property type="entry name" value="Mycobact_MmpL"/>
</dbReference>
<dbReference type="PANTHER" id="PTHR33406">
    <property type="entry name" value="MEMBRANE PROTEIN MJ1562-RELATED"/>
    <property type="match status" value="1"/>
</dbReference>
<feature type="transmembrane region" description="Helical" evidence="1">
    <location>
        <begin position="678"/>
        <end position="696"/>
    </location>
</feature>
<gene>
    <name evidence="3" type="ORF">SAMN05660830_00722</name>
</gene>
<name>A0A8G2C8K2_9BACT</name>
<feature type="transmembrane region" description="Helical" evidence="1">
    <location>
        <begin position="265"/>
        <end position="282"/>
    </location>
</feature>
<dbReference type="EMBL" id="FQZR01000002">
    <property type="protein sequence ID" value="SHI70591.1"/>
    <property type="molecule type" value="Genomic_DNA"/>
</dbReference>
<dbReference type="Proteomes" id="UP000184001">
    <property type="component" value="Unassembled WGS sequence"/>
</dbReference>
<feature type="transmembrane region" description="Helical" evidence="1">
    <location>
        <begin position="794"/>
        <end position="813"/>
    </location>
</feature>
<organism evidence="3 4">
    <name type="scientific">Halodesulfovibrio aestuarii</name>
    <dbReference type="NCBI Taxonomy" id="126333"/>
    <lineage>
        <taxon>Bacteria</taxon>
        <taxon>Pseudomonadati</taxon>
        <taxon>Thermodesulfobacteriota</taxon>
        <taxon>Desulfovibrionia</taxon>
        <taxon>Desulfovibrionales</taxon>
        <taxon>Desulfovibrionaceae</taxon>
        <taxon>Halodesulfovibrio</taxon>
    </lineage>
</organism>
<feature type="transmembrane region" description="Helical" evidence="1">
    <location>
        <begin position="315"/>
        <end position="336"/>
    </location>
</feature>
<feature type="domain" description="SSD" evidence="2">
    <location>
        <begin position="349"/>
        <end position="406"/>
    </location>
</feature>
<reference evidence="3 4" key="1">
    <citation type="submission" date="2016-11" db="EMBL/GenBank/DDBJ databases">
        <authorList>
            <person name="Varghese N."/>
            <person name="Submissions S."/>
        </authorList>
    </citation>
    <scope>NUCLEOTIDE SEQUENCE [LARGE SCALE GENOMIC DNA]</scope>
    <source>
        <strain evidence="3 4">DSM 17919</strain>
    </source>
</reference>
<dbReference type="GO" id="GO:0005886">
    <property type="term" value="C:plasma membrane"/>
    <property type="evidence" value="ECO:0007669"/>
    <property type="project" value="TreeGrafter"/>
</dbReference>
<dbReference type="AlphaFoldDB" id="A0A8G2C8K2"/>
<feature type="transmembrane region" description="Helical" evidence="1">
    <location>
        <begin position="381"/>
        <end position="404"/>
    </location>
</feature>
<dbReference type="PANTHER" id="PTHR33406:SF13">
    <property type="entry name" value="MEMBRANE PROTEIN YDFJ"/>
    <property type="match status" value="1"/>
</dbReference>
<feature type="transmembrane region" description="Helical" evidence="1">
    <location>
        <begin position="425"/>
        <end position="447"/>
    </location>
</feature>
<evidence type="ECO:0000256" key="1">
    <source>
        <dbReference type="SAM" id="Phobius"/>
    </source>
</evidence>
<evidence type="ECO:0000259" key="2">
    <source>
        <dbReference type="PROSITE" id="PS50156"/>
    </source>
</evidence>
<keyword evidence="1" id="KW-0812">Transmembrane</keyword>
<feature type="transmembrane region" description="Helical" evidence="1">
    <location>
        <begin position="764"/>
        <end position="782"/>
    </location>
</feature>
<dbReference type="RefSeq" id="WP_020001847.1">
    <property type="nucleotide sequence ID" value="NZ_CP192219.1"/>
</dbReference>
<proteinExistence type="predicted"/>
<feature type="transmembrane region" description="Helical" evidence="1">
    <location>
        <begin position="356"/>
        <end position="375"/>
    </location>
</feature>
<feature type="transmembrane region" description="Helical" evidence="1">
    <location>
        <begin position="730"/>
        <end position="752"/>
    </location>
</feature>
<evidence type="ECO:0000313" key="4">
    <source>
        <dbReference type="Proteomes" id="UP000184001"/>
    </source>
</evidence>
<dbReference type="Gene3D" id="1.20.1640.10">
    <property type="entry name" value="Multidrug efflux transporter AcrB transmembrane domain"/>
    <property type="match status" value="2"/>
</dbReference>
<dbReference type="SUPFAM" id="SSF82866">
    <property type="entry name" value="Multidrug efflux transporter AcrB transmembrane domain"/>
    <property type="match status" value="2"/>
</dbReference>
<keyword evidence="1" id="KW-0472">Membrane</keyword>
<accession>A0A8G2C8K2</accession>
<dbReference type="InterPro" id="IPR000731">
    <property type="entry name" value="SSD"/>
</dbReference>
<comment type="caution">
    <text evidence="3">The sequence shown here is derived from an EMBL/GenBank/DDBJ whole genome shotgun (WGS) entry which is preliminary data.</text>
</comment>
<keyword evidence="1" id="KW-1133">Transmembrane helix</keyword>
<feature type="transmembrane region" description="Helical" evidence="1">
    <location>
        <begin position="703"/>
        <end position="724"/>
    </location>
</feature>
<feature type="transmembrane region" description="Helical" evidence="1">
    <location>
        <begin position="17"/>
        <end position="37"/>
    </location>
</feature>
<dbReference type="PROSITE" id="PS50156">
    <property type="entry name" value="SSD"/>
    <property type="match status" value="1"/>
</dbReference>
<feature type="transmembrane region" description="Helical" evidence="1">
    <location>
        <begin position="289"/>
        <end position="309"/>
    </location>
</feature>
<evidence type="ECO:0000313" key="3">
    <source>
        <dbReference type="EMBL" id="SHI70591.1"/>
    </source>
</evidence>